<dbReference type="PANTHER" id="PTHR35526:SF3">
    <property type="entry name" value="ANTI-SIGMA-F FACTOR RSBW"/>
    <property type="match status" value="1"/>
</dbReference>
<proteinExistence type="predicted"/>
<reference evidence="3 4" key="1">
    <citation type="submission" date="2017-05" db="EMBL/GenBank/DDBJ databases">
        <title>Streptomyces alboflavus Genome sequencing and assembly.</title>
        <authorList>
            <person name="Wang Y."/>
            <person name="Du B."/>
            <person name="Ding Y."/>
            <person name="Liu H."/>
            <person name="Hou Q."/>
            <person name="Liu K."/>
            <person name="Wang C."/>
            <person name="Yao L."/>
        </authorList>
    </citation>
    <scope>NUCLEOTIDE SEQUENCE [LARGE SCALE GENOMIC DNA]</scope>
    <source>
        <strain evidence="3 4">MDJK44</strain>
    </source>
</reference>
<organism evidence="3 4">
    <name type="scientific">Streptomyces alboflavus</name>
    <dbReference type="NCBI Taxonomy" id="67267"/>
    <lineage>
        <taxon>Bacteria</taxon>
        <taxon>Bacillati</taxon>
        <taxon>Actinomycetota</taxon>
        <taxon>Actinomycetes</taxon>
        <taxon>Kitasatosporales</taxon>
        <taxon>Streptomycetaceae</taxon>
        <taxon>Streptomyces</taxon>
    </lineage>
</organism>
<dbReference type="Pfam" id="PF13581">
    <property type="entry name" value="HATPase_c_2"/>
    <property type="match status" value="1"/>
</dbReference>
<keyword evidence="1" id="KW-0723">Serine/threonine-protein kinase</keyword>
<feature type="domain" description="Histidine kinase/HSP90-like ATPase" evidence="2">
    <location>
        <begin position="20"/>
        <end position="133"/>
    </location>
</feature>
<sequence>MDSETTQVPAAVRTFSIRLSSTPRGARLARRAAVTQLHVWGLPFEPAQHIVAELASNAVRHGYVPGRDFRLTLRLTEGGVLRVEVTDTYTERLPRPQGRVAPEAESGRGLLLVEALATRWGTEVGPAPGKTVWAEIGAV</sequence>
<dbReference type="SUPFAM" id="SSF55874">
    <property type="entry name" value="ATPase domain of HSP90 chaperone/DNA topoisomerase II/histidine kinase"/>
    <property type="match status" value="1"/>
</dbReference>
<name>A0A1Z1WBI9_9ACTN</name>
<dbReference type="EMBL" id="CP021748">
    <property type="protein sequence ID" value="ARX83826.1"/>
    <property type="molecule type" value="Genomic_DNA"/>
</dbReference>
<dbReference type="OrthoDB" id="3473697at2"/>
<accession>A0A1Z1WBI9</accession>
<dbReference type="InterPro" id="IPR050267">
    <property type="entry name" value="Anti-sigma-factor_SerPK"/>
</dbReference>
<dbReference type="InterPro" id="IPR036890">
    <property type="entry name" value="HATPase_C_sf"/>
</dbReference>
<dbReference type="PANTHER" id="PTHR35526">
    <property type="entry name" value="ANTI-SIGMA-F FACTOR RSBW-RELATED"/>
    <property type="match status" value="1"/>
</dbReference>
<evidence type="ECO:0000313" key="4">
    <source>
        <dbReference type="Proteomes" id="UP000195880"/>
    </source>
</evidence>
<dbReference type="KEGG" id="salf:SMD44_03255"/>
<dbReference type="AlphaFoldDB" id="A0A1Z1WBI9"/>
<dbReference type="GO" id="GO:0004674">
    <property type="term" value="F:protein serine/threonine kinase activity"/>
    <property type="evidence" value="ECO:0007669"/>
    <property type="project" value="UniProtKB-KW"/>
</dbReference>
<evidence type="ECO:0000256" key="1">
    <source>
        <dbReference type="ARBA" id="ARBA00022527"/>
    </source>
</evidence>
<dbReference type="Proteomes" id="UP000195880">
    <property type="component" value="Chromosome"/>
</dbReference>
<gene>
    <name evidence="3" type="ORF">SMD44_03255</name>
</gene>
<evidence type="ECO:0000259" key="2">
    <source>
        <dbReference type="Pfam" id="PF13581"/>
    </source>
</evidence>
<protein>
    <submittedName>
        <fullName evidence="3">Regulatory protein</fullName>
    </submittedName>
</protein>
<dbReference type="InterPro" id="IPR003594">
    <property type="entry name" value="HATPase_dom"/>
</dbReference>
<dbReference type="Gene3D" id="3.30.565.10">
    <property type="entry name" value="Histidine kinase-like ATPase, C-terminal domain"/>
    <property type="match status" value="1"/>
</dbReference>
<dbReference type="CDD" id="cd16936">
    <property type="entry name" value="HATPase_RsbW-like"/>
    <property type="match status" value="1"/>
</dbReference>
<keyword evidence="1" id="KW-0808">Transferase</keyword>
<keyword evidence="1" id="KW-0418">Kinase</keyword>
<keyword evidence="4" id="KW-1185">Reference proteome</keyword>
<evidence type="ECO:0000313" key="3">
    <source>
        <dbReference type="EMBL" id="ARX83826.1"/>
    </source>
</evidence>
<dbReference type="RefSeq" id="WP_087884316.1">
    <property type="nucleotide sequence ID" value="NZ_CP021748.1"/>
</dbReference>